<evidence type="ECO:0000256" key="10">
    <source>
        <dbReference type="HAMAP-Rule" id="MF_00185"/>
    </source>
</evidence>
<dbReference type="PANTHER" id="PTHR11088">
    <property type="entry name" value="TRNA DIMETHYLALLYLTRANSFERASE"/>
    <property type="match status" value="1"/>
</dbReference>
<dbReference type="Gene3D" id="1.10.20.140">
    <property type="match status" value="1"/>
</dbReference>
<dbReference type="NCBIfam" id="TIGR00174">
    <property type="entry name" value="miaA"/>
    <property type="match status" value="1"/>
</dbReference>
<keyword evidence="5 10" id="KW-0819">tRNA processing</keyword>
<feature type="region of interest" description="Disordered" evidence="14">
    <location>
        <begin position="309"/>
        <end position="328"/>
    </location>
</feature>
<evidence type="ECO:0000256" key="2">
    <source>
        <dbReference type="ARBA" id="ARBA00003213"/>
    </source>
</evidence>
<evidence type="ECO:0000256" key="6">
    <source>
        <dbReference type="ARBA" id="ARBA00022741"/>
    </source>
</evidence>
<comment type="similarity">
    <text evidence="3 10 13">Belongs to the IPP transferase family.</text>
</comment>
<keyword evidence="6 10" id="KW-0547">Nucleotide-binding</keyword>
<evidence type="ECO:0000256" key="5">
    <source>
        <dbReference type="ARBA" id="ARBA00022694"/>
    </source>
</evidence>
<comment type="caution">
    <text evidence="10">Lacks conserved residue(s) required for the propagation of feature annotation.</text>
</comment>
<proteinExistence type="inferred from homology"/>
<name>A0A6J4VJZ0_9BACT</name>
<dbReference type="GO" id="GO:0006400">
    <property type="term" value="P:tRNA modification"/>
    <property type="evidence" value="ECO:0007669"/>
    <property type="project" value="TreeGrafter"/>
</dbReference>
<evidence type="ECO:0000256" key="9">
    <source>
        <dbReference type="ARBA" id="ARBA00049563"/>
    </source>
</evidence>
<dbReference type="InterPro" id="IPR027417">
    <property type="entry name" value="P-loop_NTPase"/>
</dbReference>
<dbReference type="HAMAP" id="MF_00185">
    <property type="entry name" value="IPP_trans"/>
    <property type="match status" value="1"/>
</dbReference>
<keyword evidence="7 10" id="KW-0067">ATP-binding</keyword>
<dbReference type="GO" id="GO:0052381">
    <property type="term" value="F:tRNA dimethylallyltransferase activity"/>
    <property type="evidence" value="ECO:0007669"/>
    <property type="project" value="UniProtKB-UniRule"/>
</dbReference>
<evidence type="ECO:0000256" key="11">
    <source>
        <dbReference type="RuleBase" id="RU003783"/>
    </source>
</evidence>
<evidence type="ECO:0000256" key="4">
    <source>
        <dbReference type="ARBA" id="ARBA00022679"/>
    </source>
</evidence>
<evidence type="ECO:0000256" key="7">
    <source>
        <dbReference type="ARBA" id="ARBA00022840"/>
    </source>
</evidence>
<reference evidence="15" key="1">
    <citation type="submission" date="2020-02" db="EMBL/GenBank/DDBJ databases">
        <authorList>
            <person name="Meier V. D."/>
        </authorList>
    </citation>
    <scope>NUCLEOTIDE SEQUENCE</scope>
    <source>
        <strain evidence="15">AVDCRST_MAG49</strain>
    </source>
</reference>
<keyword evidence="4 10" id="KW-0808">Transferase</keyword>
<evidence type="ECO:0000256" key="8">
    <source>
        <dbReference type="ARBA" id="ARBA00022842"/>
    </source>
</evidence>
<dbReference type="Pfam" id="PF01715">
    <property type="entry name" value="IPPT"/>
    <property type="match status" value="1"/>
</dbReference>
<organism evidence="15">
    <name type="scientific">uncultured Thermomicrobiales bacterium</name>
    <dbReference type="NCBI Taxonomy" id="1645740"/>
    <lineage>
        <taxon>Bacteria</taxon>
        <taxon>Pseudomonadati</taxon>
        <taxon>Thermomicrobiota</taxon>
        <taxon>Thermomicrobia</taxon>
        <taxon>Thermomicrobiales</taxon>
        <taxon>environmental samples</taxon>
    </lineage>
</organism>
<comment type="cofactor">
    <cofactor evidence="1 10">
        <name>Mg(2+)</name>
        <dbReference type="ChEBI" id="CHEBI:18420"/>
    </cofactor>
</comment>
<evidence type="ECO:0000256" key="13">
    <source>
        <dbReference type="RuleBase" id="RU003785"/>
    </source>
</evidence>
<comment type="function">
    <text evidence="2 10 12">Catalyzes the transfer of a dimethylallyl group onto the adenine at position 37 in tRNAs that read codons beginning with uridine, leading to the formation of N6-(dimethylallyl)adenosine (i(6)A).</text>
</comment>
<dbReference type="PANTHER" id="PTHR11088:SF60">
    <property type="entry name" value="TRNA DIMETHYLALLYLTRANSFERASE"/>
    <property type="match status" value="1"/>
</dbReference>
<comment type="subunit">
    <text evidence="10">Monomer.</text>
</comment>
<dbReference type="Gene3D" id="3.40.50.300">
    <property type="entry name" value="P-loop containing nucleotide triphosphate hydrolases"/>
    <property type="match status" value="1"/>
</dbReference>
<dbReference type="SUPFAM" id="SSF52540">
    <property type="entry name" value="P-loop containing nucleoside triphosphate hydrolases"/>
    <property type="match status" value="1"/>
</dbReference>
<dbReference type="AlphaFoldDB" id="A0A6J4VJZ0"/>
<dbReference type="EC" id="2.5.1.75" evidence="10"/>
<comment type="catalytic activity">
    <reaction evidence="9 10 11">
        <text>adenosine(37) in tRNA + dimethylallyl diphosphate = N(6)-dimethylallyladenosine(37) in tRNA + diphosphate</text>
        <dbReference type="Rhea" id="RHEA:26482"/>
        <dbReference type="Rhea" id="RHEA-COMP:10162"/>
        <dbReference type="Rhea" id="RHEA-COMP:10375"/>
        <dbReference type="ChEBI" id="CHEBI:33019"/>
        <dbReference type="ChEBI" id="CHEBI:57623"/>
        <dbReference type="ChEBI" id="CHEBI:74411"/>
        <dbReference type="ChEBI" id="CHEBI:74415"/>
        <dbReference type="EC" id="2.5.1.75"/>
    </reaction>
</comment>
<gene>
    <name evidence="10" type="primary">miaA</name>
    <name evidence="15" type="ORF">AVDCRST_MAG49-4755</name>
</gene>
<feature type="site" description="Interaction with substrate tRNA" evidence="10">
    <location>
        <position position="104"/>
    </location>
</feature>
<dbReference type="InterPro" id="IPR018022">
    <property type="entry name" value="IPT"/>
</dbReference>
<dbReference type="EMBL" id="CADCWG010000329">
    <property type="protein sequence ID" value="CAA9580202.1"/>
    <property type="molecule type" value="Genomic_DNA"/>
</dbReference>
<feature type="binding site" evidence="10">
    <location>
        <begin position="13"/>
        <end position="20"/>
    </location>
    <ligand>
        <name>ATP</name>
        <dbReference type="ChEBI" id="CHEBI:30616"/>
    </ligand>
</feature>
<evidence type="ECO:0000313" key="15">
    <source>
        <dbReference type="EMBL" id="CAA9580202.1"/>
    </source>
</evidence>
<feature type="region of interest" description="Interaction with substrate tRNA" evidence="10">
    <location>
        <begin position="38"/>
        <end position="41"/>
    </location>
</feature>
<feature type="site" description="Interaction with substrate tRNA" evidence="10">
    <location>
        <position position="127"/>
    </location>
</feature>
<evidence type="ECO:0000256" key="1">
    <source>
        <dbReference type="ARBA" id="ARBA00001946"/>
    </source>
</evidence>
<evidence type="ECO:0000256" key="14">
    <source>
        <dbReference type="SAM" id="MobiDB-lite"/>
    </source>
</evidence>
<sequence length="328" mass="34701">MPDGRRKLVVVAGPTAVGKTAAGIALAERFGGEIVNADSRYLYRGFDIGVAKPSLAERRGVPHHLIDVLPPDGDMSLARYQDLAMDAIAGIHARGRLPLLVGGTPLYVNAVVEGWRVPRVPPDPALRAALEAEAGCDGLPALAARLAAVDPIAAARSGQNLRRVVRALEVYEKTGTPMSAQEGKGPPPFDALELGLTMPRDRLRAAVEDRVAAQLAAGLVDEVRGLLALGVPPDTPAMGSLGYRQLLPHLRGEADLAGATARIVADTHRYVRHQETWLRRNPRLVPVDVTRPDWLARAADLVASFLVRPEPGPPAGSGAPAAVATDSR</sequence>
<dbReference type="InterPro" id="IPR039657">
    <property type="entry name" value="Dimethylallyltransferase"/>
</dbReference>
<feature type="binding site" evidence="10">
    <location>
        <begin position="15"/>
        <end position="20"/>
    </location>
    <ligand>
        <name>substrate</name>
    </ligand>
</feature>
<evidence type="ECO:0000256" key="12">
    <source>
        <dbReference type="RuleBase" id="RU003784"/>
    </source>
</evidence>
<keyword evidence="8 10" id="KW-0460">Magnesium</keyword>
<dbReference type="GO" id="GO:0005524">
    <property type="term" value="F:ATP binding"/>
    <property type="evidence" value="ECO:0007669"/>
    <property type="project" value="UniProtKB-UniRule"/>
</dbReference>
<accession>A0A6J4VJZ0</accession>
<evidence type="ECO:0000256" key="3">
    <source>
        <dbReference type="ARBA" id="ARBA00005842"/>
    </source>
</evidence>
<protein>
    <recommendedName>
        <fullName evidence="10">tRNA dimethylallyltransferase</fullName>
        <ecNumber evidence="10">2.5.1.75</ecNumber>
    </recommendedName>
    <alternativeName>
        <fullName evidence="10">Dimethylallyl diphosphate:tRNA dimethylallyltransferase</fullName>
        <shortName evidence="10">DMAPP:tRNA dimethylallyltransferase</shortName>
        <shortName evidence="10">DMATase</shortName>
    </alternativeName>
    <alternativeName>
        <fullName evidence="10">Isopentenyl-diphosphate:tRNA isopentenyltransferase</fullName>
        <shortName evidence="10">IPP transferase</shortName>
        <shortName evidence="10">IPPT</shortName>
        <shortName evidence="10">IPTase</shortName>
    </alternativeName>
</protein>
<feature type="compositionally biased region" description="Low complexity" evidence="14">
    <location>
        <begin position="316"/>
        <end position="328"/>
    </location>
</feature>